<keyword evidence="1" id="KW-0472">Membrane</keyword>
<evidence type="ECO:0000313" key="3">
    <source>
        <dbReference type="Proteomes" id="UP000236161"/>
    </source>
</evidence>
<accession>A0A2I0AQY3</accession>
<dbReference type="PANTHER" id="PTHR34553">
    <property type="entry name" value="OS05G0597400 PROTEIN"/>
    <property type="match status" value="1"/>
</dbReference>
<dbReference type="STRING" id="1088818.A0A2I0AQY3"/>
<sequence>MALEVKLMKRWEFDSIGQASSCLYLWFSGTSYERSVLRQHLDSFASIDVFYDAQKDFSSTSADCTVDQVHDDDEDKILEDKVRYCSCRDPSGCSMEKTPPACGPYKKRKIMKKNTEIDERNMVYGEVVCNHMLSFSPRSPDHDNVGLNLEPTIYKDAFLLFKFNDHDLPFKLKDHIISDLRLLTLLEYGLPSWVIFFQSYPVFCQIYRPWMCPLARTLYVIISIVTVVIGFYDLYKNVPLLKTTASRLFGPFFDWIESWEMISRLNYLGTMLFLHNFEKVVKWFLMATKAARSVISVLTKPIAAPLNELVELVSPVWNICFETIDGLSSVVWTLLESSYPVLWSIMEMVIWPFRLIFTTISSIGKFLAKSDVVLFFSSFASLQTYMLLIFHCLLATLILCPILWMFWEICVTPIRFVFTMVNLFGMACLSIYSMVWDTWLSISAIFQFSPTSQATAVASEASMLRSLWNDLFSQVNWITWSKSNISKNNIF</sequence>
<dbReference type="Proteomes" id="UP000236161">
    <property type="component" value="Unassembled WGS sequence"/>
</dbReference>
<organism evidence="2 3">
    <name type="scientific">Apostasia shenzhenica</name>
    <dbReference type="NCBI Taxonomy" id="1088818"/>
    <lineage>
        <taxon>Eukaryota</taxon>
        <taxon>Viridiplantae</taxon>
        <taxon>Streptophyta</taxon>
        <taxon>Embryophyta</taxon>
        <taxon>Tracheophyta</taxon>
        <taxon>Spermatophyta</taxon>
        <taxon>Magnoliopsida</taxon>
        <taxon>Liliopsida</taxon>
        <taxon>Asparagales</taxon>
        <taxon>Orchidaceae</taxon>
        <taxon>Apostasioideae</taxon>
        <taxon>Apostasia</taxon>
    </lineage>
</organism>
<name>A0A2I0AQY3_9ASPA</name>
<feature type="transmembrane region" description="Helical" evidence="1">
    <location>
        <begin position="341"/>
        <end position="364"/>
    </location>
</feature>
<proteinExistence type="predicted"/>
<dbReference type="PANTHER" id="PTHR34553:SF4">
    <property type="entry name" value="G1_S-SPECIFIC CYCLIN-E PROTEIN"/>
    <property type="match status" value="1"/>
</dbReference>
<gene>
    <name evidence="2" type="ORF">AXF42_Ash012493</name>
</gene>
<protein>
    <submittedName>
        <fullName evidence="2">Uncharacterized protein</fullName>
    </submittedName>
</protein>
<dbReference type="OrthoDB" id="1915931at2759"/>
<keyword evidence="1" id="KW-1133">Transmembrane helix</keyword>
<dbReference type="AlphaFoldDB" id="A0A2I0AQY3"/>
<feature type="transmembrane region" description="Helical" evidence="1">
    <location>
        <begin position="217"/>
        <end position="235"/>
    </location>
</feature>
<reference evidence="2 3" key="1">
    <citation type="journal article" date="2017" name="Nature">
        <title>The Apostasia genome and the evolution of orchids.</title>
        <authorList>
            <person name="Zhang G.Q."/>
            <person name="Liu K.W."/>
            <person name="Li Z."/>
            <person name="Lohaus R."/>
            <person name="Hsiao Y.Y."/>
            <person name="Niu S.C."/>
            <person name="Wang J.Y."/>
            <person name="Lin Y.C."/>
            <person name="Xu Q."/>
            <person name="Chen L.J."/>
            <person name="Yoshida K."/>
            <person name="Fujiwara S."/>
            <person name="Wang Z.W."/>
            <person name="Zhang Y.Q."/>
            <person name="Mitsuda N."/>
            <person name="Wang M."/>
            <person name="Liu G.H."/>
            <person name="Pecoraro L."/>
            <person name="Huang H.X."/>
            <person name="Xiao X.J."/>
            <person name="Lin M."/>
            <person name="Wu X.Y."/>
            <person name="Wu W.L."/>
            <person name="Chen Y.Y."/>
            <person name="Chang S.B."/>
            <person name="Sakamoto S."/>
            <person name="Ohme-Takagi M."/>
            <person name="Yagi M."/>
            <person name="Zeng S.J."/>
            <person name="Shen C.Y."/>
            <person name="Yeh C.M."/>
            <person name="Luo Y.B."/>
            <person name="Tsai W.C."/>
            <person name="Van de Peer Y."/>
            <person name="Liu Z.J."/>
        </authorList>
    </citation>
    <scope>NUCLEOTIDE SEQUENCE [LARGE SCALE GENOMIC DNA]</scope>
    <source>
        <strain evidence="3">cv. Shenzhen</strain>
        <tissue evidence="2">Stem</tissue>
    </source>
</reference>
<evidence type="ECO:0000256" key="1">
    <source>
        <dbReference type="SAM" id="Phobius"/>
    </source>
</evidence>
<keyword evidence="1" id="KW-0812">Transmembrane</keyword>
<dbReference type="EMBL" id="KZ451959">
    <property type="protein sequence ID" value="PKA57954.1"/>
    <property type="molecule type" value="Genomic_DNA"/>
</dbReference>
<feature type="transmembrane region" description="Helical" evidence="1">
    <location>
        <begin position="385"/>
        <end position="407"/>
    </location>
</feature>
<keyword evidence="3" id="KW-1185">Reference proteome</keyword>
<feature type="transmembrane region" description="Helical" evidence="1">
    <location>
        <begin position="413"/>
        <end position="435"/>
    </location>
</feature>
<evidence type="ECO:0000313" key="2">
    <source>
        <dbReference type="EMBL" id="PKA57954.1"/>
    </source>
</evidence>